<dbReference type="SMART" id="SM00264">
    <property type="entry name" value="BAG"/>
    <property type="match status" value="1"/>
</dbReference>
<dbReference type="GO" id="GO:0016020">
    <property type="term" value="C:membrane"/>
    <property type="evidence" value="ECO:0007669"/>
    <property type="project" value="TreeGrafter"/>
</dbReference>
<dbReference type="FunCoup" id="A0A0C2SRI3">
    <property type="interactions" value="205"/>
</dbReference>
<dbReference type="PROSITE" id="PS51035">
    <property type="entry name" value="BAG"/>
    <property type="match status" value="1"/>
</dbReference>
<feature type="domain" description="Ubiquitin-like" evidence="2">
    <location>
        <begin position="1"/>
        <end position="70"/>
    </location>
</feature>
<dbReference type="EMBL" id="KN818239">
    <property type="protein sequence ID" value="KIL65920.1"/>
    <property type="molecule type" value="Genomic_DNA"/>
</dbReference>
<dbReference type="AlphaFoldDB" id="A0A0C2SRI3"/>
<dbReference type="GO" id="GO:0005829">
    <property type="term" value="C:cytosol"/>
    <property type="evidence" value="ECO:0007669"/>
    <property type="project" value="TreeGrafter"/>
</dbReference>
<dbReference type="PROSITE" id="PS50053">
    <property type="entry name" value="UBIQUITIN_2"/>
    <property type="match status" value="1"/>
</dbReference>
<evidence type="ECO:0008006" key="6">
    <source>
        <dbReference type="Google" id="ProtNLM"/>
    </source>
</evidence>
<gene>
    <name evidence="4" type="ORF">M378DRAFT_186283</name>
</gene>
<dbReference type="InterPro" id="IPR029071">
    <property type="entry name" value="Ubiquitin-like_domsf"/>
</dbReference>
<evidence type="ECO:0000259" key="2">
    <source>
        <dbReference type="PROSITE" id="PS50053"/>
    </source>
</evidence>
<dbReference type="InterPro" id="IPR000626">
    <property type="entry name" value="Ubiquitin-like_dom"/>
</dbReference>
<accession>A0A0C2SRI3</accession>
<dbReference type="OrthoDB" id="417450at2759"/>
<name>A0A0C2SRI3_AMAMK</name>
<dbReference type="Pfam" id="PF00240">
    <property type="entry name" value="ubiquitin"/>
    <property type="match status" value="1"/>
</dbReference>
<dbReference type="Pfam" id="PF02179">
    <property type="entry name" value="BAG"/>
    <property type="match status" value="1"/>
</dbReference>
<dbReference type="Gene3D" id="1.20.58.120">
    <property type="entry name" value="BAG domain"/>
    <property type="match status" value="1"/>
</dbReference>
<evidence type="ECO:0000313" key="4">
    <source>
        <dbReference type="EMBL" id="KIL65920.1"/>
    </source>
</evidence>
<dbReference type="GO" id="GO:0050821">
    <property type="term" value="P:protein stabilization"/>
    <property type="evidence" value="ECO:0007669"/>
    <property type="project" value="TreeGrafter"/>
</dbReference>
<proteinExistence type="predicted"/>
<dbReference type="SUPFAM" id="SSF54236">
    <property type="entry name" value="Ubiquitin-like"/>
    <property type="match status" value="1"/>
</dbReference>
<dbReference type="InterPro" id="IPR003103">
    <property type="entry name" value="BAG_domain"/>
</dbReference>
<dbReference type="PANTHER" id="PTHR12329">
    <property type="entry name" value="BCL2-ASSOCIATED ATHANOGENE"/>
    <property type="match status" value="1"/>
</dbReference>
<feature type="domain" description="BAG" evidence="3">
    <location>
        <begin position="134"/>
        <end position="186"/>
    </location>
</feature>
<dbReference type="InParanoid" id="A0A0C2SRI3"/>
<dbReference type="Gene3D" id="3.10.20.90">
    <property type="entry name" value="Phosphatidylinositol 3-kinase Catalytic Subunit, Chain A, domain 1"/>
    <property type="match status" value="1"/>
</dbReference>
<dbReference type="GO" id="GO:0051087">
    <property type="term" value="F:protein-folding chaperone binding"/>
    <property type="evidence" value="ECO:0007669"/>
    <property type="project" value="InterPro"/>
</dbReference>
<keyword evidence="5" id="KW-1185">Reference proteome</keyword>
<dbReference type="SUPFAM" id="SSF63491">
    <property type="entry name" value="BAG domain"/>
    <property type="match status" value="1"/>
</dbReference>
<evidence type="ECO:0000256" key="1">
    <source>
        <dbReference type="ARBA" id="ARBA00023186"/>
    </source>
</evidence>
<organism evidence="4 5">
    <name type="scientific">Amanita muscaria (strain Koide BX008)</name>
    <dbReference type="NCBI Taxonomy" id="946122"/>
    <lineage>
        <taxon>Eukaryota</taxon>
        <taxon>Fungi</taxon>
        <taxon>Dikarya</taxon>
        <taxon>Basidiomycota</taxon>
        <taxon>Agaricomycotina</taxon>
        <taxon>Agaricomycetes</taxon>
        <taxon>Agaricomycetidae</taxon>
        <taxon>Agaricales</taxon>
        <taxon>Pluteineae</taxon>
        <taxon>Amanitaceae</taxon>
        <taxon>Amanita</taxon>
    </lineage>
</organism>
<dbReference type="STRING" id="946122.A0A0C2SRI3"/>
<dbReference type="GO" id="GO:0000774">
    <property type="term" value="F:adenyl-nucleotide exchange factor activity"/>
    <property type="evidence" value="ECO:0007669"/>
    <property type="project" value="TreeGrafter"/>
</dbReference>
<dbReference type="InterPro" id="IPR036533">
    <property type="entry name" value="BAG_dom_sf"/>
</dbReference>
<evidence type="ECO:0000313" key="5">
    <source>
        <dbReference type="Proteomes" id="UP000054549"/>
    </source>
</evidence>
<dbReference type="HOGENOM" id="CLU_082772_0_0_1"/>
<reference evidence="4 5" key="1">
    <citation type="submission" date="2014-04" db="EMBL/GenBank/DDBJ databases">
        <title>Evolutionary Origins and Diversification of the Mycorrhizal Mutualists.</title>
        <authorList>
            <consortium name="DOE Joint Genome Institute"/>
            <consortium name="Mycorrhizal Genomics Consortium"/>
            <person name="Kohler A."/>
            <person name="Kuo A."/>
            <person name="Nagy L.G."/>
            <person name="Floudas D."/>
            <person name="Copeland A."/>
            <person name="Barry K.W."/>
            <person name="Cichocki N."/>
            <person name="Veneault-Fourrey C."/>
            <person name="LaButti K."/>
            <person name="Lindquist E.A."/>
            <person name="Lipzen A."/>
            <person name="Lundell T."/>
            <person name="Morin E."/>
            <person name="Murat C."/>
            <person name="Riley R."/>
            <person name="Ohm R."/>
            <person name="Sun H."/>
            <person name="Tunlid A."/>
            <person name="Henrissat B."/>
            <person name="Grigoriev I.V."/>
            <person name="Hibbett D.S."/>
            <person name="Martin F."/>
        </authorList>
    </citation>
    <scope>NUCLEOTIDE SEQUENCE [LARGE SCALE GENOMIC DNA]</scope>
    <source>
        <strain evidence="4 5">Koide BX008</strain>
    </source>
</reference>
<keyword evidence="1" id="KW-0143">Chaperone</keyword>
<dbReference type="PANTHER" id="PTHR12329:SF16">
    <property type="entry name" value="BAG FAMILY MOLECULAR CHAPERONE REGULATOR 1"/>
    <property type="match status" value="1"/>
</dbReference>
<protein>
    <recommendedName>
        <fullName evidence="6">BAG domain-containing protein</fullName>
    </recommendedName>
</protein>
<dbReference type="GO" id="GO:0005634">
    <property type="term" value="C:nucleus"/>
    <property type="evidence" value="ECO:0007669"/>
    <property type="project" value="TreeGrafter"/>
</dbReference>
<sequence>MLTVKWDRESFYLQLPAPSTPLRELRSLIAQLTHLETDGFKIIHSGAVMKDDNAPLSAYRLRPNASITIIAHTPLSEPLQLNQTPNLRTEQTVLSLIQAELANVRRDLTPGVEAFLVQQQPDQSPAVTPQFEEQEKEHTRLGELLLQSLLRLDGIIAEGDWEHARRERKAAVKEVQTLLDRLDERWAEIQKH</sequence>
<dbReference type="Proteomes" id="UP000054549">
    <property type="component" value="Unassembled WGS sequence"/>
</dbReference>
<evidence type="ECO:0000259" key="3">
    <source>
        <dbReference type="PROSITE" id="PS51035"/>
    </source>
</evidence>
<dbReference type="InterPro" id="IPR039773">
    <property type="entry name" value="BAG_chaperone_regulator"/>
</dbReference>